<accession>A0ABU3Q1W6</accession>
<keyword evidence="1" id="KW-0732">Signal</keyword>
<evidence type="ECO:0000313" key="3">
    <source>
        <dbReference type="Proteomes" id="UP001259572"/>
    </source>
</evidence>
<protein>
    <recommendedName>
        <fullName evidence="4">Lipoprotein</fullName>
    </recommendedName>
</protein>
<reference evidence="2 3" key="1">
    <citation type="submission" date="2023-05" db="EMBL/GenBank/DDBJ databases">
        <authorList>
            <person name="Guo Y."/>
        </authorList>
    </citation>
    <scope>NUCLEOTIDE SEQUENCE [LARGE SCALE GENOMIC DNA]</scope>
    <source>
        <strain evidence="2 3">GR2756</strain>
    </source>
</reference>
<feature type="chain" id="PRO_5045567784" description="Lipoprotein" evidence="1">
    <location>
        <begin position="21"/>
        <end position="136"/>
    </location>
</feature>
<comment type="caution">
    <text evidence="2">The sequence shown here is derived from an EMBL/GenBank/DDBJ whole genome shotgun (WGS) entry which is preliminary data.</text>
</comment>
<evidence type="ECO:0008006" key="4">
    <source>
        <dbReference type="Google" id="ProtNLM"/>
    </source>
</evidence>
<feature type="signal peptide" evidence="1">
    <location>
        <begin position="1"/>
        <end position="20"/>
    </location>
</feature>
<sequence length="136" mass="14496">MKKAMIFAAASTFCSLAGCATSSTPYSPVRDASYSALGEDPFWMVAIGDDKIVLTLPADPGTRRSLNSHIYPRVLPRTTGGVKRWESGEGAAVITIEARPGPCATGGKEFEDRVRVTLSGRAFEGCGGRQIRGKRT</sequence>
<name>A0ABU3Q1W6_9SPHN</name>
<evidence type="ECO:0000313" key="2">
    <source>
        <dbReference type="EMBL" id="MDT9597420.1"/>
    </source>
</evidence>
<dbReference type="PROSITE" id="PS51257">
    <property type="entry name" value="PROKAR_LIPOPROTEIN"/>
    <property type="match status" value="1"/>
</dbReference>
<proteinExistence type="predicted"/>
<dbReference type="Proteomes" id="UP001259572">
    <property type="component" value="Unassembled WGS sequence"/>
</dbReference>
<organism evidence="2 3">
    <name type="scientific">Sphingosinicella rhizophila</name>
    <dbReference type="NCBI Taxonomy" id="3050082"/>
    <lineage>
        <taxon>Bacteria</taxon>
        <taxon>Pseudomonadati</taxon>
        <taxon>Pseudomonadota</taxon>
        <taxon>Alphaproteobacteria</taxon>
        <taxon>Sphingomonadales</taxon>
        <taxon>Sphingosinicellaceae</taxon>
        <taxon>Sphingosinicella</taxon>
    </lineage>
</organism>
<dbReference type="RefSeq" id="WP_315722634.1">
    <property type="nucleotide sequence ID" value="NZ_JAVUPU010000001.1"/>
</dbReference>
<evidence type="ECO:0000256" key="1">
    <source>
        <dbReference type="SAM" id="SignalP"/>
    </source>
</evidence>
<keyword evidence="3" id="KW-1185">Reference proteome</keyword>
<gene>
    <name evidence="2" type="ORF">RQX22_00450</name>
</gene>
<dbReference type="EMBL" id="JAVUPU010000001">
    <property type="protein sequence ID" value="MDT9597420.1"/>
    <property type="molecule type" value="Genomic_DNA"/>
</dbReference>